<evidence type="ECO:0000256" key="1">
    <source>
        <dbReference type="SAM" id="MobiDB-lite"/>
    </source>
</evidence>
<evidence type="ECO:0000313" key="3">
    <source>
        <dbReference type="Proteomes" id="UP000324020"/>
    </source>
</evidence>
<feature type="region of interest" description="Disordered" evidence="1">
    <location>
        <begin position="1"/>
        <end position="42"/>
    </location>
</feature>
<reference evidence="2 3" key="1">
    <citation type="submission" date="2016-10" db="EMBL/GenBank/DDBJ databases">
        <authorList>
            <person name="Varghese N."/>
            <person name="Submissions S."/>
        </authorList>
    </citation>
    <scope>NUCLEOTIDE SEQUENCE [LARGE SCALE GENOMIC DNA]</scope>
    <source>
        <strain evidence="2 3">CGMCC 1.3527</strain>
    </source>
</reference>
<proteinExistence type="predicted"/>
<dbReference type="OrthoDB" id="319656at2157"/>
<organism evidence="2 3">
    <name type="scientific">Halorubrum xinjiangense</name>
    <dbReference type="NCBI Taxonomy" id="261291"/>
    <lineage>
        <taxon>Archaea</taxon>
        <taxon>Methanobacteriati</taxon>
        <taxon>Methanobacteriota</taxon>
        <taxon>Stenosarchaea group</taxon>
        <taxon>Halobacteria</taxon>
        <taxon>Halobacteriales</taxon>
        <taxon>Haloferacaceae</taxon>
        <taxon>Halorubrum</taxon>
    </lineage>
</organism>
<feature type="compositionally biased region" description="Basic and acidic residues" evidence="1">
    <location>
        <begin position="32"/>
        <end position="42"/>
    </location>
</feature>
<gene>
    <name evidence="2" type="ORF">SAMN04488067_10448</name>
</gene>
<evidence type="ECO:0000313" key="2">
    <source>
        <dbReference type="EMBL" id="SDF39406.1"/>
    </source>
</evidence>
<sequence>MPRQSEFIGKSHEKLTRDLLNSDQTQNDTEEQLSKLDKTNRDRVRIASEKSAEYIRQKTDFPIAEAEEVGDKLKAGSSDTDLRVFGPNGQRKPFSLKIDSGTTTNVRNPTLRSLSRGIFDQKLSELLTDEEHDRLGRLTSQYATGKIPSTMNGELLDIMEPKFIDFRNRNESALRKALLDEMRLETNLVACKVTGTANFDGFFSTNQPIFERFNSGDGKLDIYTKSTNNSSLFFALDNEDLLQIAMYGQSQGSESKPGARAVIRVAFGDAEELE</sequence>
<dbReference type="AlphaFoldDB" id="A0A1G7KQN3"/>
<dbReference type="Proteomes" id="UP000324020">
    <property type="component" value="Unassembled WGS sequence"/>
</dbReference>
<accession>A0A1G7KQN3</accession>
<dbReference type="EMBL" id="FNBO01000004">
    <property type="protein sequence ID" value="SDF39406.1"/>
    <property type="molecule type" value="Genomic_DNA"/>
</dbReference>
<protein>
    <submittedName>
        <fullName evidence="2">Uncharacterized protein</fullName>
    </submittedName>
</protein>
<name>A0A1G7KQN3_9EURY</name>
<dbReference type="RefSeq" id="WP_149798168.1">
    <property type="nucleotide sequence ID" value="NZ_FNBO01000004.1"/>
</dbReference>
<keyword evidence="3" id="KW-1185">Reference proteome</keyword>